<organism evidence="2 3">
    <name type="scientific">Nocardia uniformis</name>
    <dbReference type="NCBI Taxonomy" id="53432"/>
    <lineage>
        <taxon>Bacteria</taxon>
        <taxon>Bacillati</taxon>
        <taxon>Actinomycetota</taxon>
        <taxon>Actinomycetes</taxon>
        <taxon>Mycobacteriales</taxon>
        <taxon>Nocardiaceae</taxon>
        <taxon>Nocardia</taxon>
    </lineage>
</organism>
<dbReference type="AlphaFoldDB" id="A0A849C594"/>
<name>A0A849C594_9NOCA</name>
<accession>A0A849C594</accession>
<proteinExistence type="predicted"/>
<evidence type="ECO:0000313" key="2">
    <source>
        <dbReference type="EMBL" id="NNH73802.1"/>
    </source>
</evidence>
<feature type="domain" description="Knr4/Smi1-like" evidence="1">
    <location>
        <begin position="40"/>
        <end position="205"/>
    </location>
</feature>
<comment type="caution">
    <text evidence="2">The sequence shown here is derived from an EMBL/GenBank/DDBJ whole genome shotgun (WGS) entry which is preliminary data.</text>
</comment>
<dbReference type="Proteomes" id="UP000586827">
    <property type="component" value="Unassembled WGS sequence"/>
</dbReference>
<keyword evidence="3" id="KW-1185">Reference proteome</keyword>
<reference evidence="2 3" key="1">
    <citation type="submission" date="2020-05" db="EMBL/GenBank/DDBJ databases">
        <title>MicrobeNet Type strains.</title>
        <authorList>
            <person name="Nicholson A.C."/>
        </authorList>
    </citation>
    <scope>NUCLEOTIDE SEQUENCE [LARGE SCALE GENOMIC DNA]</scope>
    <source>
        <strain evidence="2 3">JCM 3224</strain>
    </source>
</reference>
<protein>
    <recommendedName>
        <fullName evidence="1">Knr4/Smi1-like domain-containing protein</fullName>
    </recommendedName>
</protein>
<dbReference type="RefSeq" id="WP_169815063.1">
    <property type="nucleotide sequence ID" value="NZ_JABELX010000011.1"/>
</dbReference>
<dbReference type="EMBL" id="JABELX010000011">
    <property type="protein sequence ID" value="NNH73802.1"/>
    <property type="molecule type" value="Genomic_DNA"/>
</dbReference>
<dbReference type="InterPro" id="IPR037883">
    <property type="entry name" value="Knr4/Smi1-like_sf"/>
</dbReference>
<dbReference type="SUPFAM" id="SSF160631">
    <property type="entry name" value="SMI1/KNR4-like"/>
    <property type="match status" value="1"/>
</dbReference>
<evidence type="ECO:0000259" key="1">
    <source>
        <dbReference type="SMART" id="SM00860"/>
    </source>
</evidence>
<dbReference type="Pfam" id="PF09346">
    <property type="entry name" value="SMI1_KNR4"/>
    <property type="match status" value="1"/>
</dbReference>
<gene>
    <name evidence="2" type="ORF">HLB23_28780</name>
</gene>
<feature type="domain" description="Knr4/Smi1-like" evidence="1">
    <location>
        <begin position="224"/>
        <end position="348"/>
    </location>
</feature>
<dbReference type="Gene3D" id="3.40.1580.10">
    <property type="entry name" value="SMI1/KNR4-like"/>
    <property type="match status" value="1"/>
</dbReference>
<sequence length="392" mass="43629">MAEPVGGRTWREFLDLLLEQHRRRARLNPERYPLTLPNPGATEQQLRDAEDRLGFRLDPQYREFLSIADGWNRYDLCTDLLGTGDLGIGPRWDEAVESLHWFVDDIGPDTARRLGIPDDYASSYLPIADRLCLLLRDTAQGPAGSIFSLYVDFGGGIWGDLHSYLMAELRFIVRLTDEAVLGPHSETWDRDIRIDPPTLTDIIAKLVDLSVHAYPDQPVQPNRGADPARLDALDRDLAGALHPEHRELLSITDGLSTPEPMLGRVLAVDDLGDGTHWHNALTHAQHIEDDYFGGLAGEATRTGGHRPPPKPPVRERILRVPAVPFSVHEGRVYGIDTGTGMVRELLDDAFIPGAFPGYAISYGTVREHLLTVCDRLRGLGIANRPSNTERDA</sequence>
<dbReference type="InterPro" id="IPR018958">
    <property type="entry name" value="Knr4/Smi1-like_dom"/>
</dbReference>
<dbReference type="SMART" id="SM00860">
    <property type="entry name" value="SMI1_KNR4"/>
    <property type="match status" value="2"/>
</dbReference>
<evidence type="ECO:0000313" key="3">
    <source>
        <dbReference type="Proteomes" id="UP000586827"/>
    </source>
</evidence>